<accession>F0QAM9</accession>
<dbReference type="NCBIfam" id="TIGR02429">
    <property type="entry name" value="pcaI_scoA_fam"/>
    <property type="match status" value="1"/>
</dbReference>
<proteinExistence type="inferred from homology"/>
<evidence type="ECO:0000313" key="4">
    <source>
        <dbReference type="Proteomes" id="UP000002482"/>
    </source>
</evidence>
<organism evidence="3 4">
    <name type="scientific">Paracidovorax avenae (strain ATCC 19860 / DSM 7227 / CCUG 15838 / JCM 20985 / LMG 2117 / NCPPB 1011)</name>
    <name type="common">Acidovorax avenae</name>
    <dbReference type="NCBI Taxonomy" id="643561"/>
    <lineage>
        <taxon>Bacteria</taxon>
        <taxon>Pseudomonadati</taxon>
        <taxon>Pseudomonadota</taxon>
        <taxon>Betaproteobacteria</taxon>
        <taxon>Burkholderiales</taxon>
        <taxon>Comamonadaceae</taxon>
        <taxon>Paracidovorax</taxon>
    </lineage>
</organism>
<reference evidence="3" key="1">
    <citation type="submission" date="2011-02" db="EMBL/GenBank/DDBJ databases">
        <title>Complete sequence of Acidovorax avenae subsp. avenae ATCC 19860.</title>
        <authorList>
            <consortium name="US DOE Joint Genome Institute"/>
            <person name="Lucas S."/>
            <person name="Copeland A."/>
            <person name="Lapidus A."/>
            <person name="Cheng J.-F."/>
            <person name="Goodwin L."/>
            <person name="Pitluck S."/>
            <person name="Chertkov O."/>
            <person name="Held B."/>
            <person name="Detter J.C."/>
            <person name="Han C."/>
            <person name="Tapia R."/>
            <person name="Land M."/>
            <person name="Hauser L."/>
            <person name="Kyrpides N."/>
            <person name="Ivanova N."/>
            <person name="Ovchinnikova G."/>
            <person name="Pagani I."/>
            <person name="Gordon S."/>
            <person name="Woyke T."/>
        </authorList>
    </citation>
    <scope>NUCLEOTIDE SEQUENCE</scope>
    <source>
        <strain evidence="3">ATCC 19860</strain>
    </source>
</reference>
<evidence type="ECO:0000313" key="3">
    <source>
        <dbReference type="EMBL" id="ADX46070.1"/>
    </source>
</evidence>
<dbReference type="AlphaFoldDB" id="F0QAM9"/>
<name>F0QAM9_PARA1</name>
<dbReference type="EMBL" id="CP002521">
    <property type="protein sequence ID" value="ADX46070.1"/>
    <property type="molecule type" value="Genomic_DNA"/>
</dbReference>
<dbReference type="GeneID" id="34236095"/>
<evidence type="ECO:0000256" key="2">
    <source>
        <dbReference type="ARBA" id="ARBA00022679"/>
    </source>
</evidence>
<evidence type="ECO:0000256" key="1">
    <source>
        <dbReference type="ARBA" id="ARBA00005612"/>
    </source>
</evidence>
<dbReference type="RefSeq" id="WP_013594583.1">
    <property type="nucleotide sequence ID" value="NC_015138.1"/>
</dbReference>
<dbReference type="OrthoDB" id="9777193at2"/>
<dbReference type="PROSITE" id="PS01273">
    <property type="entry name" value="COA_TRANSF_1"/>
    <property type="match status" value="1"/>
</dbReference>
<dbReference type="InterPro" id="IPR012792">
    <property type="entry name" value="3-oxoacid_CoA-transf_A"/>
</dbReference>
<dbReference type="SMART" id="SM00882">
    <property type="entry name" value="CoA_trans"/>
    <property type="match status" value="1"/>
</dbReference>
<comment type="similarity">
    <text evidence="1">Belongs to the 3-oxoacid CoA-transferase subunit A family.</text>
</comment>
<gene>
    <name evidence="3" type="ordered locus">Acav_2158</name>
</gene>
<dbReference type="PANTHER" id="PTHR13707">
    <property type="entry name" value="KETOACID-COENZYME A TRANSFERASE"/>
    <property type="match status" value="1"/>
</dbReference>
<dbReference type="KEGG" id="aaa:Acav_2158"/>
<dbReference type="PANTHER" id="PTHR13707:SF60">
    <property type="entry name" value="ACETATE COA-TRANSFERASE SUBUNIT ALPHA"/>
    <property type="match status" value="1"/>
</dbReference>
<dbReference type="InterPro" id="IPR004163">
    <property type="entry name" value="CoA_transf_BS"/>
</dbReference>
<dbReference type="InterPro" id="IPR037171">
    <property type="entry name" value="NagB/RpiA_transferase-like"/>
</dbReference>
<dbReference type="HOGENOM" id="CLU_019942_2_0_4"/>
<dbReference type="SUPFAM" id="SSF100950">
    <property type="entry name" value="NagB/RpiA/CoA transferase-like"/>
    <property type="match status" value="1"/>
</dbReference>
<dbReference type="Pfam" id="PF01144">
    <property type="entry name" value="CoA_trans"/>
    <property type="match status" value="1"/>
</dbReference>
<dbReference type="InterPro" id="IPR004165">
    <property type="entry name" value="CoA_trans_fam_I"/>
</dbReference>
<keyword evidence="4" id="KW-1185">Reference proteome</keyword>
<protein>
    <submittedName>
        <fullName evidence="3">3-oxoacid CoA-transferase, A subunit</fullName>
        <ecNumber evidence="3">2.8.3.5</ecNumber>
    </submittedName>
</protein>
<dbReference type="EC" id="2.8.3.5" evidence="3"/>
<keyword evidence="2 3" id="KW-0808">Transferase</keyword>
<dbReference type="Proteomes" id="UP000002482">
    <property type="component" value="Chromosome"/>
</dbReference>
<dbReference type="GO" id="GO:0008260">
    <property type="term" value="F:succinyl-CoA:3-oxo-acid CoA-transferase activity"/>
    <property type="evidence" value="ECO:0007669"/>
    <property type="project" value="UniProtKB-EC"/>
</dbReference>
<dbReference type="Gene3D" id="3.40.1080.10">
    <property type="entry name" value="Glutaconate Coenzyme A-transferase"/>
    <property type="match status" value="1"/>
</dbReference>
<sequence length="271" mass="28601">MNKLFPSAAEALKGVVADGQMLAVGGFGLCGIPEALIDALRDSGVKGLTVISNNAGVDGFGLGKLLETRQIKKMISSYVGENKEFERQYLAGELELEFTPQGTLAEKLRAGGAGIPAFFTKTGVGTMVAEGKELREFDGETYVMERSLVPDVSLVKAHRADKSGNLQFRLTARNFNPAAATAGKLCIVEVEEVVETGEIAPDDVHLPGIYVHRIVHNPNPEKRIEKRTVSAAAPVDAVAAKVEAQAVIAQAAVAADIPVVPTVPANKKEGA</sequence>